<evidence type="ECO:0008006" key="3">
    <source>
        <dbReference type="Google" id="ProtNLM"/>
    </source>
</evidence>
<gene>
    <name evidence="1" type="ORF">LJD61_18920</name>
</gene>
<dbReference type="RefSeq" id="WP_255229145.1">
    <property type="nucleotide sequence ID" value="NZ_JAJEKE010000025.1"/>
</dbReference>
<dbReference type="Proteomes" id="UP001651880">
    <property type="component" value="Unassembled WGS sequence"/>
</dbReference>
<comment type="caution">
    <text evidence="1">The sequence shown here is derived from an EMBL/GenBank/DDBJ whole genome shotgun (WGS) entry which is preliminary data.</text>
</comment>
<evidence type="ECO:0000313" key="2">
    <source>
        <dbReference type="Proteomes" id="UP001651880"/>
    </source>
</evidence>
<organism evidence="1 2">
    <name type="scientific">Lutispora saccharofermentans</name>
    <dbReference type="NCBI Taxonomy" id="3024236"/>
    <lineage>
        <taxon>Bacteria</taxon>
        <taxon>Bacillati</taxon>
        <taxon>Bacillota</taxon>
        <taxon>Clostridia</taxon>
        <taxon>Lutisporales</taxon>
        <taxon>Lutisporaceae</taxon>
        <taxon>Lutispora</taxon>
    </lineage>
</organism>
<sequence>MGWTLIDSSYKDYTAAQIAIKINKERQTNFSTLAAAFASVAIGFLTHDFFNQHVLDIKKSVKSILAAIGIIISIDSAANALLNNYDSAQLEPILETINNQGGKVRIYTEVYEYSTGSGNSQTWKTETIYEYIG</sequence>
<reference evidence="1 2" key="1">
    <citation type="submission" date="2021-10" db="EMBL/GenBank/DDBJ databases">
        <title>Lutispora strain m25 sp. nov., a thermophilic, non-spore-forming bacterium isolated from a lab-scale methanogenic bioreactor digesting anaerobic sludge.</title>
        <authorList>
            <person name="El Houari A."/>
            <person name="Mcdonald J."/>
        </authorList>
    </citation>
    <scope>NUCLEOTIDE SEQUENCE [LARGE SCALE GENOMIC DNA]</scope>
    <source>
        <strain evidence="2">m25</strain>
    </source>
</reference>
<proteinExistence type="predicted"/>
<dbReference type="EMBL" id="JAJEKE010000025">
    <property type="protein sequence ID" value="MCQ1531591.1"/>
    <property type="molecule type" value="Genomic_DNA"/>
</dbReference>
<protein>
    <recommendedName>
        <fullName evidence="3">SMODS and SLOG-associating 2TM effector domain-containing protein</fullName>
    </recommendedName>
</protein>
<evidence type="ECO:0000313" key="1">
    <source>
        <dbReference type="EMBL" id="MCQ1531591.1"/>
    </source>
</evidence>
<keyword evidence="2" id="KW-1185">Reference proteome</keyword>
<name>A0ABT1NMS6_9FIRM</name>
<accession>A0ABT1NMS6</accession>